<sequence length="92" mass="10042">MAVVIFSRSRHHAYDLRMHSFLRSVHIYGTGSNIQVNSISRTGVLLLSNVMHQTEAQLGVQSSLRVKTRIVSHTGGAAVKCTLPSLFCHPAG</sequence>
<name>F8P6S7_SERL9</name>
<gene>
    <name evidence="1" type="ORF">SERLADRAFT_475919</name>
</gene>
<accession>F8P6S7</accession>
<dbReference type="Proteomes" id="UP000008064">
    <property type="component" value="Unassembled WGS sequence"/>
</dbReference>
<dbReference type="EMBL" id="GL945439">
    <property type="protein sequence ID" value="EGO21143.1"/>
    <property type="molecule type" value="Genomic_DNA"/>
</dbReference>
<protein>
    <submittedName>
        <fullName evidence="1">Uncharacterized protein</fullName>
    </submittedName>
</protein>
<dbReference type="KEGG" id="sla:SERLADRAFT_475919"/>
<dbReference type="RefSeq" id="XP_007322100.1">
    <property type="nucleotide sequence ID" value="XM_007322038.1"/>
</dbReference>
<dbReference type="GeneID" id="18820714"/>
<evidence type="ECO:0000313" key="1">
    <source>
        <dbReference type="EMBL" id="EGO21143.1"/>
    </source>
</evidence>
<reference evidence="1" key="1">
    <citation type="submission" date="2011-04" db="EMBL/GenBank/DDBJ databases">
        <title>Evolution of plant cell wall degrading machinery underlies the functional diversity of forest fungi.</title>
        <authorList>
            <consortium name="US DOE Joint Genome Institute (JGI-PGF)"/>
            <person name="Eastwood D.C."/>
            <person name="Floudas D."/>
            <person name="Binder M."/>
            <person name="Majcherczyk A."/>
            <person name="Schneider P."/>
            <person name="Aerts A."/>
            <person name="Asiegbu F.O."/>
            <person name="Baker S.E."/>
            <person name="Barry K."/>
            <person name="Bendiksby M."/>
            <person name="Blumentritt M."/>
            <person name="Coutinho P.M."/>
            <person name="Cullen D."/>
            <person name="Cullen D."/>
            <person name="Gathman A."/>
            <person name="Goodell B."/>
            <person name="Henrissat B."/>
            <person name="Ihrmark K."/>
            <person name="Kauserud H."/>
            <person name="Kohler A."/>
            <person name="LaButti K."/>
            <person name="Lapidus A."/>
            <person name="Lavin J.L."/>
            <person name="Lee Y.-H."/>
            <person name="Lindquist E."/>
            <person name="Lilly W."/>
            <person name="Lucas S."/>
            <person name="Morin E."/>
            <person name="Murat C."/>
            <person name="Oguiza J.A."/>
            <person name="Park J."/>
            <person name="Pisabarro A.G."/>
            <person name="Riley R."/>
            <person name="Rosling A."/>
            <person name="Salamov A."/>
            <person name="Schmidt O."/>
            <person name="Schmutz J."/>
            <person name="Skrede I."/>
            <person name="Stenlid J."/>
            <person name="Wiebenga A."/>
            <person name="Xie X."/>
            <person name="Kues U."/>
            <person name="Hibbett D.S."/>
            <person name="Hoffmeister D."/>
            <person name="Hogberg N."/>
            <person name="Martin F."/>
            <person name="Grigoriev I.V."/>
            <person name="Watkinson S.C."/>
        </authorList>
    </citation>
    <scope>NUCLEOTIDE SEQUENCE</scope>
    <source>
        <strain evidence="1">S7.9</strain>
    </source>
</reference>
<dbReference type="HOGENOM" id="CLU_2414633_0_0_1"/>
<proteinExistence type="predicted"/>
<organism>
    <name type="scientific">Serpula lacrymans var. lacrymans (strain S7.9)</name>
    <name type="common">Dry rot fungus</name>
    <dbReference type="NCBI Taxonomy" id="578457"/>
    <lineage>
        <taxon>Eukaryota</taxon>
        <taxon>Fungi</taxon>
        <taxon>Dikarya</taxon>
        <taxon>Basidiomycota</taxon>
        <taxon>Agaricomycotina</taxon>
        <taxon>Agaricomycetes</taxon>
        <taxon>Agaricomycetidae</taxon>
        <taxon>Boletales</taxon>
        <taxon>Coniophorineae</taxon>
        <taxon>Serpulaceae</taxon>
        <taxon>Serpula</taxon>
    </lineage>
</organism>
<dbReference type="AlphaFoldDB" id="F8P6S7"/>